<gene>
    <name evidence="2" type="ORF">NNL38_19455</name>
</gene>
<keyword evidence="3" id="KW-1185">Reference proteome</keyword>
<name>A0ABY5GN37_9GAMM</name>
<dbReference type="RefSeq" id="WP_255392104.1">
    <property type="nucleotide sequence ID" value="NZ_CP101509.1"/>
</dbReference>
<feature type="transmembrane region" description="Helical" evidence="1">
    <location>
        <begin position="70"/>
        <end position="89"/>
    </location>
</feature>
<evidence type="ECO:0000313" key="3">
    <source>
        <dbReference type="Proteomes" id="UP001057998"/>
    </source>
</evidence>
<evidence type="ECO:0000256" key="1">
    <source>
        <dbReference type="SAM" id="Phobius"/>
    </source>
</evidence>
<protein>
    <submittedName>
        <fullName evidence="2">Uncharacterized protein</fullName>
    </submittedName>
</protein>
<keyword evidence="1" id="KW-0472">Membrane</keyword>
<keyword evidence="1" id="KW-0812">Transmembrane</keyword>
<sequence length="129" mass="14508">MKWMDKVLWIDGLAALFVGSILISFHSFVGEIYSMPEKVVLFLASANLLYGLYSSSLAMSRKVSLRKIQVLVFGNCFWALTCLFLVYRFMDSASLLGILFILSEALFVTVLAGVEWRCRFDLSATRSTA</sequence>
<dbReference type="EMBL" id="CP101509">
    <property type="protein sequence ID" value="UTV30739.1"/>
    <property type="molecule type" value="Genomic_DNA"/>
</dbReference>
<organism evidence="2 3">
    <name type="scientific">Photobacterium atrarenae</name>
    <dbReference type="NCBI Taxonomy" id="865757"/>
    <lineage>
        <taxon>Bacteria</taxon>
        <taxon>Pseudomonadati</taxon>
        <taxon>Pseudomonadota</taxon>
        <taxon>Gammaproteobacteria</taxon>
        <taxon>Vibrionales</taxon>
        <taxon>Vibrionaceae</taxon>
        <taxon>Photobacterium</taxon>
    </lineage>
</organism>
<keyword evidence="1" id="KW-1133">Transmembrane helix</keyword>
<feature type="transmembrane region" description="Helical" evidence="1">
    <location>
        <begin position="7"/>
        <end position="27"/>
    </location>
</feature>
<proteinExistence type="predicted"/>
<feature type="transmembrane region" description="Helical" evidence="1">
    <location>
        <begin position="39"/>
        <end position="58"/>
    </location>
</feature>
<dbReference type="Proteomes" id="UP001057998">
    <property type="component" value="Chromosome 2"/>
</dbReference>
<feature type="transmembrane region" description="Helical" evidence="1">
    <location>
        <begin position="95"/>
        <end position="114"/>
    </location>
</feature>
<reference evidence="2" key="1">
    <citation type="submission" date="2022-07" db="EMBL/GenBank/DDBJ databases">
        <title>Genome sequencing of Photobacterium atrarenae GJH2-4.</title>
        <authorList>
            <person name="Park S.-J."/>
        </authorList>
    </citation>
    <scope>NUCLEOTIDE SEQUENCE</scope>
    <source>
        <strain evidence="2">GJH2-4</strain>
    </source>
</reference>
<evidence type="ECO:0000313" key="2">
    <source>
        <dbReference type="EMBL" id="UTV30739.1"/>
    </source>
</evidence>
<accession>A0ABY5GN37</accession>